<dbReference type="PANTHER" id="PTHR31969">
    <property type="entry name" value="GEM-LIKE PROTEIN 2"/>
    <property type="match status" value="1"/>
</dbReference>
<dbReference type="EMBL" id="JAAARO010000008">
    <property type="protein sequence ID" value="KAF5743866.1"/>
    <property type="molecule type" value="Genomic_DNA"/>
</dbReference>
<comment type="caution">
    <text evidence="4">The sequence shown here is derived from an EMBL/GenBank/DDBJ whole genome shotgun (WGS) entry which is preliminary data.</text>
</comment>
<dbReference type="InterPro" id="IPR037848">
    <property type="entry name" value="GEM-like"/>
</dbReference>
<evidence type="ECO:0000256" key="2">
    <source>
        <dbReference type="SAM" id="MobiDB-lite"/>
    </source>
</evidence>
<organism evidence="4 5">
    <name type="scientific">Tripterygium wilfordii</name>
    <name type="common">Thunder God vine</name>
    <dbReference type="NCBI Taxonomy" id="458696"/>
    <lineage>
        <taxon>Eukaryota</taxon>
        <taxon>Viridiplantae</taxon>
        <taxon>Streptophyta</taxon>
        <taxon>Embryophyta</taxon>
        <taxon>Tracheophyta</taxon>
        <taxon>Spermatophyta</taxon>
        <taxon>Magnoliopsida</taxon>
        <taxon>eudicotyledons</taxon>
        <taxon>Gunneridae</taxon>
        <taxon>Pentapetalae</taxon>
        <taxon>rosids</taxon>
        <taxon>fabids</taxon>
        <taxon>Celastrales</taxon>
        <taxon>Celastraceae</taxon>
        <taxon>Tripterygium</taxon>
    </lineage>
</organism>
<evidence type="ECO:0000256" key="1">
    <source>
        <dbReference type="ARBA" id="ARBA00009414"/>
    </source>
</evidence>
<feature type="compositionally biased region" description="Polar residues" evidence="2">
    <location>
        <begin position="8"/>
        <end position="17"/>
    </location>
</feature>
<dbReference type="AlphaFoldDB" id="A0A7J7DCS3"/>
<dbReference type="InterPro" id="IPR011993">
    <property type="entry name" value="PH-like_dom_sf"/>
</dbReference>
<evidence type="ECO:0000313" key="5">
    <source>
        <dbReference type="Proteomes" id="UP000593562"/>
    </source>
</evidence>
<feature type="region of interest" description="Disordered" evidence="2">
    <location>
        <begin position="1"/>
        <end position="31"/>
    </location>
</feature>
<dbReference type="Gene3D" id="2.30.29.30">
    <property type="entry name" value="Pleckstrin-homology domain (PH domain)/Phosphotyrosine-binding domain (PTB)"/>
    <property type="match status" value="1"/>
</dbReference>
<dbReference type="CDD" id="cd13222">
    <property type="entry name" value="PH-GRAM_GEM"/>
    <property type="match status" value="1"/>
</dbReference>
<gene>
    <name evidence="4" type="ORF">HS088_TW08G00454</name>
</gene>
<dbReference type="SMART" id="SM00568">
    <property type="entry name" value="GRAM"/>
    <property type="match status" value="1"/>
</dbReference>
<evidence type="ECO:0000313" key="4">
    <source>
        <dbReference type="EMBL" id="KAF5743866.1"/>
    </source>
</evidence>
<keyword evidence="5" id="KW-1185">Reference proteome</keyword>
<accession>A0A7J7DCS3</accession>
<reference evidence="4 5" key="1">
    <citation type="journal article" date="2020" name="Nat. Commun.">
        <title>Genome of Tripterygium wilfordii and identification of cytochrome P450 involved in triptolide biosynthesis.</title>
        <authorList>
            <person name="Tu L."/>
            <person name="Su P."/>
            <person name="Zhang Z."/>
            <person name="Gao L."/>
            <person name="Wang J."/>
            <person name="Hu T."/>
            <person name="Zhou J."/>
            <person name="Zhang Y."/>
            <person name="Zhao Y."/>
            <person name="Liu Y."/>
            <person name="Song Y."/>
            <person name="Tong Y."/>
            <person name="Lu Y."/>
            <person name="Yang J."/>
            <person name="Xu C."/>
            <person name="Jia M."/>
            <person name="Peters R.J."/>
            <person name="Huang L."/>
            <person name="Gao W."/>
        </authorList>
    </citation>
    <scope>NUCLEOTIDE SEQUENCE [LARGE SCALE GENOMIC DNA]</scope>
    <source>
        <strain evidence="5">cv. XIE 37</strain>
        <tissue evidence="4">Leaf</tissue>
    </source>
</reference>
<name>A0A7J7DCS3_TRIWF</name>
<proteinExistence type="inferred from homology"/>
<protein>
    <recommendedName>
        <fullName evidence="3">GRAM domain-containing protein</fullName>
    </recommendedName>
</protein>
<dbReference type="OrthoDB" id="1876989at2759"/>
<dbReference type="InterPro" id="IPR004182">
    <property type="entry name" value="GRAM"/>
</dbReference>
<dbReference type="Proteomes" id="UP000593562">
    <property type="component" value="Unassembled WGS sequence"/>
</dbReference>
<feature type="domain" description="GRAM" evidence="3">
    <location>
        <begin position="95"/>
        <end position="173"/>
    </location>
</feature>
<dbReference type="InParanoid" id="A0A7J7DCS3"/>
<sequence length="230" mass="25963">MMDHRDTTNTNNCNPYLQLSPLPANGQVRQGRRPMDKICDSLNRFGKRFEDATRKAESYAGSMWHHLKTSPSVSDAAMARLAQGTKVLTEGGHDKLFQQTFGIIPGEKLLKTFACYLSTAPRPVIGTLYISTQKIAFCSDNPLYQYLPTGQPQWIYYKVVVPLDQLGAVNPSSDRLNHSAKYINIATRDSHEFWFMGFISYEKALKHLTEALQHSHDSNLAMINLNALPR</sequence>
<comment type="similarity">
    <text evidence="1">Belongs to the GEM family.</text>
</comment>
<dbReference type="Pfam" id="PF02893">
    <property type="entry name" value="GRAM"/>
    <property type="match status" value="1"/>
</dbReference>
<evidence type="ECO:0000259" key="3">
    <source>
        <dbReference type="SMART" id="SM00568"/>
    </source>
</evidence>